<comment type="similarity">
    <text evidence="2 7">Belongs to the membrane-bound acyltransferase family.</text>
</comment>
<dbReference type="InterPro" id="IPR024194">
    <property type="entry name" value="Ac/AlaTfrase_AlgI/DltB"/>
</dbReference>
<dbReference type="eggNOG" id="COG1696">
    <property type="taxonomic scope" value="Bacteria"/>
</dbReference>
<dbReference type="KEGG" id="pbs:Plabr_0902"/>
<dbReference type="RefSeq" id="WP_013627265.1">
    <property type="nucleotide sequence ID" value="NC_015174.1"/>
</dbReference>
<comment type="subcellular location">
    <subcellularLocation>
        <location evidence="1">Cell membrane</location>
        <topology evidence="1">Multi-pass membrane protein</topology>
    </subcellularLocation>
</comment>
<feature type="transmembrane region" description="Helical" evidence="8">
    <location>
        <begin position="404"/>
        <end position="430"/>
    </location>
</feature>
<dbReference type="AlphaFoldDB" id="F0SID6"/>
<keyword evidence="6 7" id="KW-0472">Membrane</keyword>
<dbReference type="GO" id="GO:0042121">
    <property type="term" value="P:alginic acid biosynthetic process"/>
    <property type="evidence" value="ECO:0007669"/>
    <property type="project" value="InterPro"/>
</dbReference>
<dbReference type="PIRSF" id="PIRSF500217">
    <property type="entry name" value="AlgI"/>
    <property type="match status" value="1"/>
</dbReference>
<keyword evidence="7" id="KW-0012">Acyltransferase</keyword>
<dbReference type="OrthoDB" id="9805788at2"/>
<keyword evidence="7 9" id="KW-0808">Transferase</keyword>
<feature type="transmembrane region" description="Helical" evidence="8">
    <location>
        <begin position="108"/>
        <end position="130"/>
    </location>
</feature>
<feature type="transmembrane region" description="Helical" evidence="8">
    <location>
        <begin position="451"/>
        <end position="472"/>
    </location>
</feature>
<keyword evidence="10" id="KW-1185">Reference proteome</keyword>
<dbReference type="GO" id="GO:0005886">
    <property type="term" value="C:plasma membrane"/>
    <property type="evidence" value="ECO:0007669"/>
    <property type="project" value="UniProtKB-SubCell"/>
</dbReference>
<keyword evidence="4 8" id="KW-0812">Transmembrane</keyword>
<feature type="transmembrane region" description="Helical" evidence="8">
    <location>
        <begin position="75"/>
        <end position="96"/>
    </location>
</feature>
<dbReference type="InterPro" id="IPR004299">
    <property type="entry name" value="MBOAT_fam"/>
</dbReference>
<evidence type="ECO:0000256" key="4">
    <source>
        <dbReference type="ARBA" id="ARBA00022692"/>
    </source>
</evidence>
<evidence type="ECO:0000256" key="7">
    <source>
        <dbReference type="PIRNR" id="PIRNR016636"/>
    </source>
</evidence>
<organism evidence="9 10">
    <name type="scientific">Rubinisphaera brasiliensis (strain ATCC 49424 / DSM 5305 / JCM 21570 / IAM 15109 / NBRC 103401 / IFAM 1448)</name>
    <name type="common">Planctomyces brasiliensis</name>
    <dbReference type="NCBI Taxonomy" id="756272"/>
    <lineage>
        <taxon>Bacteria</taxon>
        <taxon>Pseudomonadati</taxon>
        <taxon>Planctomycetota</taxon>
        <taxon>Planctomycetia</taxon>
        <taxon>Planctomycetales</taxon>
        <taxon>Planctomycetaceae</taxon>
        <taxon>Rubinisphaera</taxon>
    </lineage>
</organism>
<dbReference type="PANTHER" id="PTHR13285">
    <property type="entry name" value="ACYLTRANSFERASE"/>
    <property type="match status" value="1"/>
</dbReference>
<keyword evidence="5 8" id="KW-1133">Transmembrane helix</keyword>
<dbReference type="InterPro" id="IPR028362">
    <property type="entry name" value="AlgI"/>
</dbReference>
<keyword evidence="3 7" id="KW-1003">Cell membrane</keyword>
<dbReference type="InterPro" id="IPR051085">
    <property type="entry name" value="MB_O-acyltransferase"/>
</dbReference>
<feature type="transmembrane region" description="Helical" evidence="8">
    <location>
        <begin position="51"/>
        <end position="68"/>
    </location>
</feature>
<name>F0SID6_RUBBR</name>
<evidence type="ECO:0000256" key="1">
    <source>
        <dbReference type="ARBA" id="ARBA00004651"/>
    </source>
</evidence>
<feature type="transmembrane region" description="Helical" evidence="8">
    <location>
        <begin position="330"/>
        <end position="347"/>
    </location>
</feature>
<protein>
    <submittedName>
        <fullName evidence="9">Membrane bound O-acyl transferase MBOAT family protein</fullName>
    </submittedName>
</protein>
<gene>
    <name evidence="9" type="ordered locus">Plabr_0902</name>
</gene>
<dbReference type="EMBL" id="CP002546">
    <property type="protein sequence ID" value="ADY58525.1"/>
    <property type="molecule type" value="Genomic_DNA"/>
</dbReference>
<dbReference type="GO" id="GO:0016746">
    <property type="term" value="F:acyltransferase activity"/>
    <property type="evidence" value="ECO:0007669"/>
    <property type="project" value="UniProtKB-KW"/>
</dbReference>
<accession>F0SID6</accession>
<evidence type="ECO:0000256" key="3">
    <source>
        <dbReference type="ARBA" id="ARBA00022475"/>
    </source>
</evidence>
<evidence type="ECO:0000256" key="2">
    <source>
        <dbReference type="ARBA" id="ARBA00010323"/>
    </source>
</evidence>
<dbReference type="Pfam" id="PF03062">
    <property type="entry name" value="MBOAT"/>
    <property type="match status" value="1"/>
</dbReference>
<dbReference type="PANTHER" id="PTHR13285:SF18">
    <property type="entry name" value="PROTEIN-CYSTEINE N-PALMITOYLTRANSFERASE RASP"/>
    <property type="match status" value="1"/>
</dbReference>
<feature type="transmembrane region" description="Helical" evidence="8">
    <location>
        <begin position="367"/>
        <end position="384"/>
    </location>
</feature>
<dbReference type="HOGENOM" id="CLU_025255_1_3_0"/>
<dbReference type="PIRSF" id="PIRSF016636">
    <property type="entry name" value="AlgI_DltB"/>
    <property type="match status" value="1"/>
</dbReference>
<evidence type="ECO:0000256" key="5">
    <source>
        <dbReference type="ARBA" id="ARBA00022989"/>
    </source>
</evidence>
<sequence>MLFNSFAFWLFFLVVGLLYHRLPHRRQNVLLLIASYFFYGCWDYRFLSLIVLSTLIDYAVALGIQAARGQRKKRLLLTISLCSNLGILAFFKYYGFFAAELDTLFHTIGIPMLLPTLQVVLPVGISFYTFQTMSYTIDVYRGDCQPTRDLLDFAVYVSFFPQLVAGPIERATHFLPQVTHQRAWRPEYFREGLYLVVLGLFKKVFVADNMAVLANAIFATPSSQLTGPEVLVGVYAFAFQIYGDFSGYSAIARGVSKWLGFDLMVNFRMPYFAVDPSDFWRRWHISLSQWLRDYLYIPLGGNRHGSLFTYRNLTLTMLLGGLWHGANWTFIAWGAFHGVLLCAYRLWATRKSAATKTKQPQKLAPRLLSMLLMFHLVCISWLLFRAETIAQAGSFAWLMATNFAWTPLATMMLGMVAFYAGPLLLFEAWLEFRGELESLLDVGWVWRGLAYSYALLMCFCFPPPAAATFIYFQF</sequence>
<dbReference type="Proteomes" id="UP000006860">
    <property type="component" value="Chromosome"/>
</dbReference>
<evidence type="ECO:0000313" key="9">
    <source>
        <dbReference type="EMBL" id="ADY58525.1"/>
    </source>
</evidence>
<evidence type="ECO:0000313" key="10">
    <source>
        <dbReference type="Proteomes" id="UP000006860"/>
    </source>
</evidence>
<evidence type="ECO:0000256" key="6">
    <source>
        <dbReference type="ARBA" id="ARBA00023136"/>
    </source>
</evidence>
<reference evidence="10" key="1">
    <citation type="submission" date="2011-02" db="EMBL/GenBank/DDBJ databases">
        <title>The complete genome of Planctomyces brasiliensis DSM 5305.</title>
        <authorList>
            <person name="Lucas S."/>
            <person name="Copeland A."/>
            <person name="Lapidus A."/>
            <person name="Bruce D."/>
            <person name="Goodwin L."/>
            <person name="Pitluck S."/>
            <person name="Kyrpides N."/>
            <person name="Mavromatis K."/>
            <person name="Pagani I."/>
            <person name="Ivanova N."/>
            <person name="Ovchinnikova G."/>
            <person name="Lu M."/>
            <person name="Detter J.C."/>
            <person name="Han C."/>
            <person name="Land M."/>
            <person name="Hauser L."/>
            <person name="Markowitz V."/>
            <person name="Cheng J.-F."/>
            <person name="Hugenholtz P."/>
            <person name="Woyke T."/>
            <person name="Wu D."/>
            <person name="Tindall B."/>
            <person name="Pomrenke H.G."/>
            <person name="Brambilla E."/>
            <person name="Klenk H.-P."/>
            <person name="Eisen J.A."/>
        </authorList>
    </citation>
    <scope>NUCLEOTIDE SEQUENCE [LARGE SCALE GENOMIC DNA]</scope>
    <source>
        <strain evidence="10">ATCC 49424 / DSM 5305 / JCM 21570 / IAM 15109 / NBRC 103401 / IFAM 1448</strain>
    </source>
</reference>
<evidence type="ECO:0000256" key="8">
    <source>
        <dbReference type="SAM" id="Phobius"/>
    </source>
</evidence>
<proteinExistence type="inferred from homology"/>
<feature type="transmembrane region" description="Helical" evidence="8">
    <location>
        <begin position="6"/>
        <end position="22"/>
    </location>
</feature>
<dbReference type="STRING" id="756272.Plabr_0902"/>